<evidence type="ECO:0000313" key="9">
    <source>
        <dbReference type="EMBL" id="EPE24584.1"/>
    </source>
</evidence>
<dbReference type="PROSITE" id="PS50039">
    <property type="entry name" value="FORK_HEAD_3"/>
    <property type="match status" value="1"/>
</dbReference>
<evidence type="ECO:0000313" key="10">
    <source>
        <dbReference type="Proteomes" id="UP000016922"/>
    </source>
</evidence>
<dbReference type="HOGENOM" id="CLU_525872_0_0_1"/>
<dbReference type="SMART" id="SM00339">
    <property type="entry name" value="FH"/>
    <property type="match status" value="1"/>
</dbReference>
<feature type="DNA-binding region" description="Fork-head" evidence="6">
    <location>
        <begin position="224"/>
        <end position="316"/>
    </location>
</feature>
<sequence length="452" mass="51000">MGFQYGENPVMSRQSGQQMISLDGYSRDQSDQHFVATNSDFQLPTPNYSLTGPITGLPQSPSFWSNQAVTSFNYGDQTSNGYYASSSTVTRNTSSSNCLHRNHVSDIPRTWDPYDPRIINNSSMVMDQVDSFYPTEEDHSDVSMSPAMSTPELGDRSDHQRYSHTSLSQSPKMEEESLPAGELDGFNQPTQFCLPGKDDSDDGGTMSREMTAVEIDEHAADEPYAKLIHRALMSVPNHSMILQEIYQWFRENTTKGTPDNKGWMNSIRHNLSMNAAFRKTERKIFGDETKKSTEWVLADFAVRDGVQSTTRYRKGTGAKKGARSNSHIRSRQDSGRRGGLSASKNKFTRQRFREQRTDTRRALQSYDFLQSQYQSSATSNMGARHNSPSTPPSHEQMGLASPYFNTHMKLEPYERPMDLISLEDVQGAYLNGEPVFTDQQDGSGYFDGLPRY</sequence>
<dbReference type="OrthoDB" id="5954824at2759"/>
<keyword evidence="3 6" id="KW-0238">DNA-binding</keyword>
<dbReference type="KEGG" id="glz:GLAREA_08436"/>
<evidence type="ECO:0000256" key="7">
    <source>
        <dbReference type="SAM" id="MobiDB-lite"/>
    </source>
</evidence>
<dbReference type="InterPro" id="IPR036390">
    <property type="entry name" value="WH_DNA-bd_sf"/>
</dbReference>
<dbReference type="AlphaFoldDB" id="S3CH14"/>
<evidence type="ECO:0000256" key="4">
    <source>
        <dbReference type="ARBA" id="ARBA00023163"/>
    </source>
</evidence>
<dbReference type="PANTHER" id="PTHR45881:SF5">
    <property type="entry name" value="FORK-HEAD DOMAIN-CONTAINING PROTEIN"/>
    <property type="match status" value="1"/>
</dbReference>
<protein>
    <submittedName>
        <fullName evidence="9">Winged helix DNA-binding protein</fullName>
    </submittedName>
</protein>
<dbReference type="GO" id="GO:0000981">
    <property type="term" value="F:DNA-binding transcription factor activity, RNA polymerase II-specific"/>
    <property type="evidence" value="ECO:0007669"/>
    <property type="project" value="TreeGrafter"/>
</dbReference>
<organism evidence="9 10">
    <name type="scientific">Glarea lozoyensis (strain ATCC 20868 / MF5171)</name>
    <dbReference type="NCBI Taxonomy" id="1116229"/>
    <lineage>
        <taxon>Eukaryota</taxon>
        <taxon>Fungi</taxon>
        <taxon>Dikarya</taxon>
        <taxon>Ascomycota</taxon>
        <taxon>Pezizomycotina</taxon>
        <taxon>Leotiomycetes</taxon>
        <taxon>Helotiales</taxon>
        <taxon>Helotiaceae</taxon>
        <taxon>Glarea</taxon>
    </lineage>
</organism>
<keyword evidence="10" id="KW-1185">Reference proteome</keyword>
<dbReference type="OMA" id="NTHMKLE"/>
<dbReference type="GeneID" id="19467485"/>
<dbReference type="GO" id="GO:0000978">
    <property type="term" value="F:RNA polymerase II cis-regulatory region sequence-specific DNA binding"/>
    <property type="evidence" value="ECO:0007669"/>
    <property type="project" value="TreeGrafter"/>
</dbReference>
<feature type="compositionally biased region" description="Basic and acidic residues" evidence="7">
    <location>
        <begin position="351"/>
        <end position="361"/>
    </location>
</feature>
<dbReference type="eggNOG" id="KOG2294">
    <property type="taxonomic scope" value="Eukaryota"/>
</dbReference>
<accession>S3CH14</accession>
<dbReference type="Pfam" id="PF00250">
    <property type="entry name" value="Forkhead"/>
    <property type="match status" value="1"/>
</dbReference>
<dbReference type="Proteomes" id="UP000016922">
    <property type="component" value="Unassembled WGS sequence"/>
</dbReference>
<dbReference type="SUPFAM" id="SSF46785">
    <property type="entry name" value="Winged helix' DNA-binding domain"/>
    <property type="match status" value="1"/>
</dbReference>
<dbReference type="InterPro" id="IPR036388">
    <property type="entry name" value="WH-like_DNA-bd_sf"/>
</dbReference>
<reference evidence="9 10" key="1">
    <citation type="journal article" date="2013" name="BMC Genomics">
        <title>Genomics-driven discovery of the pneumocandin biosynthetic gene cluster in the fungus Glarea lozoyensis.</title>
        <authorList>
            <person name="Chen L."/>
            <person name="Yue Q."/>
            <person name="Zhang X."/>
            <person name="Xiang M."/>
            <person name="Wang C."/>
            <person name="Li S."/>
            <person name="Che Y."/>
            <person name="Ortiz-Lopez F.J."/>
            <person name="Bills G.F."/>
            <person name="Liu X."/>
            <person name="An Z."/>
        </authorList>
    </citation>
    <scope>NUCLEOTIDE SEQUENCE [LARGE SCALE GENOMIC DNA]</scope>
    <source>
        <strain evidence="10">ATCC 20868 / MF5171</strain>
    </source>
</reference>
<evidence type="ECO:0000256" key="1">
    <source>
        <dbReference type="ARBA" id="ARBA00004123"/>
    </source>
</evidence>
<dbReference type="GO" id="GO:0005634">
    <property type="term" value="C:nucleus"/>
    <property type="evidence" value="ECO:0007669"/>
    <property type="project" value="UniProtKB-SubCell"/>
</dbReference>
<proteinExistence type="predicted"/>
<feature type="domain" description="Fork-head" evidence="8">
    <location>
        <begin position="224"/>
        <end position="316"/>
    </location>
</feature>
<gene>
    <name evidence="9" type="ORF">GLAREA_08436</name>
</gene>
<keyword evidence="4" id="KW-0804">Transcription</keyword>
<dbReference type="RefSeq" id="XP_008088672.1">
    <property type="nucleotide sequence ID" value="XM_008090481.1"/>
</dbReference>
<keyword evidence="2" id="KW-0805">Transcription regulation</keyword>
<feature type="region of interest" description="Disordered" evidence="7">
    <location>
        <begin position="311"/>
        <end position="361"/>
    </location>
</feature>
<comment type="subcellular location">
    <subcellularLocation>
        <location evidence="1 6">Nucleus</location>
    </subcellularLocation>
</comment>
<feature type="compositionally biased region" description="Basic residues" evidence="7">
    <location>
        <begin position="311"/>
        <end position="329"/>
    </location>
</feature>
<dbReference type="Gene3D" id="1.10.10.10">
    <property type="entry name" value="Winged helix-like DNA-binding domain superfamily/Winged helix DNA-binding domain"/>
    <property type="match status" value="1"/>
</dbReference>
<evidence type="ECO:0000259" key="8">
    <source>
        <dbReference type="PROSITE" id="PS50039"/>
    </source>
</evidence>
<dbReference type="PANTHER" id="PTHR45881">
    <property type="entry name" value="CHECKPOINT SUPPRESSOR 1-LIKE, ISOFORM A-RELATED"/>
    <property type="match status" value="1"/>
</dbReference>
<dbReference type="InterPro" id="IPR001766">
    <property type="entry name" value="Fork_head_dom"/>
</dbReference>
<dbReference type="STRING" id="1116229.S3CH14"/>
<feature type="region of interest" description="Disordered" evidence="7">
    <location>
        <begin position="134"/>
        <end position="204"/>
    </location>
</feature>
<dbReference type="EMBL" id="KE145373">
    <property type="protein sequence ID" value="EPE24584.1"/>
    <property type="molecule type" value="Genomic_DNA"/>
</dbReference>
<evidence type="ECO:0000256" key="5">
    <source>
        <dbReference type="ARBA" id="ARBA00023242"/>
    </source>
</evidence>
<evidence type="ECO:0000256" key="2">
    <source>
        <dbReference type="ARBA" id="ARBA00023015"/>
    </source>
</evidence>
<evidence type="ECO:0000256" key="6">
    <source>
        <dbReference type="PROSITE-ProRule" id="PRU00089"/>
    </source>
</evidence>
<evidence type="ECO:0000256" key="3">
    <source>
        <dbReference type="ARBA" id="ARBA00023125"/>
    </source>
</evidence>
<name>S3CH14_GLAL2</name>
<feature type="region of interest" description="Disordered" evidence="7">
    <location>
        <begin position="374"/>
        <end position="395"/>
    </location>
</feature>
<keyword evidence="5 6" id="KW-0539">Nucleus</keyword>